<comment type="caution">
    <text evidence="1">The sequence shown here is derived from an EMBL/GenBank/DDBJ whole genome shotgun (WGS) entry which is preliminary data.</text>
</comment>
<dbReference type="PANTHER" id="PTHR33198">
    <property type="entry name" value="ANK_REP_REGION DOMAIN-CONTAINING PROTEIN-RELATED"/>
    <property type="match status" value="1"/>
</dbReference>
<name>A0A7D9K976_PARCT</name>
<keyword evidence="2" id="KW-1185">Reference proteome</keyword>
<organism evidence="1 2">
    <name type="scientific">Paramuricea clavata</name>
    <name type="common">Red gorgonian</name>
    <name type="synonym">Violescent sea-whip</name>
    <dbReference type="NCBI Taxonomy" id="317549"/>
    <lineage>
        <taxon>Eukaryota</taxon>
        <taxon>Metazoa</taxon>
        <taxon>Cnidaria</taxon>
        <taxon>Anthozoa</taxon>
        <taxon>Octocorallia</taxon>
        <taxon>Malacalcyonacea</taxon>
        <taxon>Plexauridae</taxon>
        <taxon>Paramuricea</taxon>
    </lineage>
</organism>
<gene>
    <name evidence="1" type="ORF">PACLA_8A005571</name>
</gene>
<dbReference type="AlphaFoldDB" id="A0A7D9K976"/>
<sequence>MSKASEKEQCAAFRYVIGQDGQDIYNTMKFTEAQTDKIDVLFAKFDEYCEPRRNTIMERYKFNTRVQRDDETAD</sequence>
<proteinExistence type="predicted"/>
<accession>A0A7D9K976</accession>
<dbReference type="Proteomes" id="UP001152795">
    <property type="component" value="Unassembled WGS sequence"/>
</dbReference>
<evidence type="ECO:0000313" key="2">
    <source>
        <dbReference type="Proteomes" id="UP001152795"/>
    </source>
</evidence>
<reference evidence="1" key="1">
    <citation type="submission" date="2020-04" db="EMBL/GenBank/DDBJ databases">
        <authorList>
            <person name="Alioto T."/>
            <person name="Alioto T."/>
            <person name="Gomez Garrido J."/>
        </authorList>
    </citation>
    <scope>NUCLEOTIDE SEQUENCE</scope>
    <source>
        <strain evidence="1">A484AB</strain>
    </source>
</reference>
<dbReference type="OrthoDB" id="5968803at2759"/>
<feature type="non-terminal residue" evidence="1">
    <location>
        <position position="74"/>
    </location>
</feature>
<evidence type="ECO:0000313" key="1">
    <source>
        <dbReference type="EMBL" id="CAB4043187.1"/>
    </source>
</evidence>
<protein>
    <submittedName>
        <fullName evidence="1">Uncharacterized protein</fullName>
    </submittedName>
</protein>
<dbReference type="EMBL" id="CACRXK020031733">
    <property type="protein sequence ID" value="CAB4043187.1"/>
    <property type="molecule type" value="Genomic_DNA"/>
</dbReference>